<dbReference type="EMBL" id="OZ034822">
    <property type="protein sequence ID" value="CAL1413180.1"/>
    <property type="molecule type" value="Genomic_DNA"/>
</dbReference>
<proteinExistence type="predicted"/>
<dbReference type="PANTHER" id="PTHR33223:SF10">
    <property type="entry name" value="AMINOTRANSFERASE-LIKE PLANT MOBILE DOMAIN-CONTAINING PROTEIN"/>
    <property type="match status" value="1"/>
</dbReference>
<sequence length="114" mass="12945">MSHNFSYLELSTYDGTTDSSDHLSSFVLKMQLINASDADRCRAFPVTFGGQCHTWYTSLTKGVINTFEQFAILFASKYTSHKRRKLAVLALINSQQGKSKALFEFFDRWNSIAS</sequence>
<keyword evidence="3" id="KW-1185">Reference proteome</keyword>
<dbReference type="AlphaFoldDB" id="A0AAV2GV35"/>
<evidence type="ECO:0000313" key="2">
    <source>
        <dbReference type="EMBL" id="CAL1413180.1"/>
    </source>
</evidence>
<dbReference type="InterPro" id="IPR005162">
    <property type="entry name" value="Retrotrans_gag_dom"/>
</dbReference>
<dbReference type="PANTHER" id="PTHR33223">
    <property type="entry name" value="CCHC-TYPE DOMAIN-CONTAINING PROTEIN"/>
    <property type="match status" value="1"/>
</dbReference>
<name>A0AAV2GV35_9ROSI</name>
<dbReference type="Pfam" id="PF03732">
    <property type="entry name" value="Retrotrans_gag"/>
    <property type="match status" value="1"/>
</dbReference>
<dbReference type="Proteomes" id="UP001497516">
    <property type="component" value="Chromosome 9"/>
</dbReference>
<organism evidence="2 3">
    <name type="scientific">Linum trigynum</name>
    <dbReference type="NCBI Taxonomy" id="586398"/>
    <lineage>
        <taxon>Eukaryota</taxon>
        <taxon>Viridiplantae</taxon>
        <taxon>Streptophyta</taxon>
        <taxon>Embryophyta</taxon>
        <taxon>Tracheophyta</taxon>
        <taxon>Spermatophyta</taxon>
        <taxon>Magnoliopsida</taxon>
        <taxon>eudicotyledons</taxon>
        <taxon>Gunneridae</taxon>
        <taxon>Pentapetalae</taxon>
        <taxon>rosids</taxon>
        <taxon>fabids</taxon>
        <taxon>Malpighiales</taxon>
        <taxon>Linaceae</taxon>
        <taxon>Linum</taxon>
    </lineage>
</organism>
<reference evidence="2 3" key="1">
    <citation type="submission" date="2024-04" db="EMBL/GenBank/DDBJ databases">
        <authorList>
            <person name="Fracassetti M."/>
        </authorList>
    </citation>
    <scope>NUCLEOTIDE SEQUENCE [LARGE SCALE GENOMIC DNA]</scope>
</reference>
<accession>A0AAV2GV35</accession>
<evidence type="ECO:0000313" key="3">
    <source>
        <dbReference type="Proteomes" id="UP001497516"/>
    </source>
</evidence>
<evidence type="ECO:0000259" key="1">
    <source>
        <dbReference type="Pfam" id="PF03732"/>
    </source>
</evidence>
<gene>
    <name evidence="2" type="ORF">LTRI10_LOCUS52431</name>
</gene>
<feature type="domain" description="Retrotransposon gag" evidence="1">
    <location>
        <begin position="43"/>
        <end position="113"/>
    </location>
</feature>
<protein>
    <recommendedName>
        <fullName evidence="1">Retrotransposon gag domain-containing protein</fullName>
    </recommendedName>
</protein>